<dbReference type="KEGG" id="apra:G3A50_16700"/>
<sequence>MRHPIMIGALFGGLLFAGAASAQNAMSPEMKQVLVQTCRQDIATHCSGVQPGNGAVKGCVRDNFRSFSQPCQSALRQVMAQRNQQ</sequence>
<dbReference type="AlphaFoldDB" id="A0A6P1YU73"/>
<dbReference type="InterPro" id="IPR001893">
    <property type="entry name" value="Cys-rich_GLG1_repeat"/>
</dbReference>
<organism evidence="2 3">
    <name type="scientific">Ancylobacter pratisalsi</name>
    <dbReference type="NCBI Taxonomy" id="1745854"/>
    <lineage>
        <taxon>Bacteria</taxon>
        <taxon>Pseudomonadati</taxon>
        <taxon>Pseudomonadota</taxon>
        <taxon>Alphaproteobacteria</taxon>
        <taxon>Hyphomicrobiales</taxon>
        <taxon>Xanthobacteraceae</taxon>
        <taxon>Ancylobacter</taxon>
    </lineage>
</organism>
<accession>A0A6P1YU73</accession>
<dbReference type="EMBL" id="CP048630">
    <property type="protein sequence ID" value="QIB35164.1"/>
    <property type="molecule type" value="Genomic_DNA"/>
</dbReference>
<feature type="signal peptide" evidence="1">
    <location>
        <begin position="1"/>
        <end position="22"/>
    </location>
</feature>
<gene>
    <name evidence="2" type="ORF">G3A50_16700</name>
</gene>
<evidence type="ECO:0000313" key="2">
    <source>
        <dbReference type="EMBL" id="QIB35164.1"/>
    </source>
</evidence>
<name>A0A6P1YU73_9HYPH</name>
<feature type="chain" id="PRO_5026966140" description="Cysteine rich repeat-containing protein" evidence="1">
    <location>
        <begin position="23"/>
        <end position="85"/>
    </location>
</feature>
<evidence type="ECO:0008006" key="4">
    <source>
        <dbReference type="Google" id="ProtNLM"/>
    </source>
</evidence>
<dbReference type="RefSeq" id="WP_163076309.1">
    <property type="nucleotide sequence ID" value="NZ_CP048630.1"/>
</dbReference>
<keyword evidence="3" id="KW-1185">Reference proteome</keyword>
<proteinExistence type="predicted"/>
<reference evidence="2 3" key="1">
    <citation type="submission" date="2020-02" db="EMBL/GenBank/DDBJ databases">
        <authorList>
            <person name="Li G."/>
        </authorList>
    </citation>
    <scope>NUCLEOTIDE SEQUENCE [LARGE SCALE GENOMIC DNA]</scope>
    <source>
        <strain evidence="2 3">DSM 102029</strain>
    </source>
</reference>
<protein>
    <recommendedName>
        <fullName evidence="4">Cysteine rich repeat-containing protein</fullName>
    </recommendedName>
</protein>
<dbReference type="Pfam" id="PF00839">
    <property type="entry name" value="Cys_rich_FGFR"/>
    <property type="match status" value="1"/>
</dbReference>
<dbReference type="Proteomes" id="UP000464751">
    <property type="component" value="Chromosome"/>
</dbReference>
<keyword evidence="1" id="KW-0732">Signal</keyword>
<evidence type="ECO:0000256" key="1">
    <source>
        <dbReference type="SAM" id="SignalP"/>
    </source>
</evidence>
<evidence type="ECO:0000313" key="3">
    <source>
        <dbReference type="Proteomes" id="UP000464751"/>
    </source>
</evidence>
<dbReference type="GO" id="GO:0016020">
    <property type="term" value="C:membrane"/>
    <property type="evidence" value="ECO:0007669"/>
    <property type="project" value="InterPro"/>
</dbReference>